<dbReference type="Pfam" id="PF01297">
    <property type="entry name" value="ZnuA"/>
    <property type="match status" value="1"/>
</dbReference>
<reference evidence="8" key="1">
    <citation type="submission" date="2015-08" db="EMBL/GenBank/DDBJ databases">
        <title>Complete genome sequence of Rothia mucilaginosa strain NUM-Rm6536.</title>
        <authorList>
            <person name="Nambu T."/>
        </authorList>
    </citation>
    <scope>NUCLEOTIDE SEQUENCE [LARGE SCALE GENOMIC DNA]</scope>
    <source>
        <strain evidence="8">NUM-Rm6536</strain>
    </source>
</reference>
<dbReference type="SUPFAM" id="SSF53807">
    <property type="entry name" value="Helical backbone' metal receptor"/>
    <property type="match status" value="1"/>
</dbReference>
<dbReference type="RefSeq" id="WP_060824571.1">
    <property type="nucleotide sequence ID" value="NZ_AP014938.1"/>
</dbReference>
<evidence type="ECO:0000256" key="2">
    <source>
        <dbReference type="ARBA" id="ARBA00022448"/>
    </source>
</evidence>
<dbReference type="AlphaFoldDB" id="A0A0K2S0H7"/>
<dbReference type="GO" id="GO:0030001">
    <property type="term" value="P:metal ion transport"/>
    <property type="evidence" value="ECO:0007669"/>
    <property type="project" value="InterPro"/>
</dbReference>
<name>A0A0K2S0H7_9MICC</name>
<dbReference type="GO" id="GO:0007155">
    <property type="term" value="P:cell adhesion"/>
    <property type="evidence" value="ECO:0007669"/>
    <property type="project" value="InterPro"/>
</dbReference>
<feature type="chain" id="PRO_5039103541" description="ABC transporter substrate-binding protein" evidence="6">
    <location>
        <begin position="27"/>
        <end position="335"/>
    </location>
</feature>
<accession>A0A0K2S0H7</accession>
<dbReference type="InterPro" id="IPR006129">
    <property type="entry name" value="AdhesinB"/>
</dbReference>
<dbReference type="InterPro" id="IPR006128">
    <property type="entry name" value="Lipoprotein_PsaA-like"/>
</dbReference>
<evidence type="ECO:0000256" key="3">
    <source>
        <dbReference type="ARBA" id="ARBA00022723"/>
    </source>
</evidence>
<dbReference type="PRINTS" id="PR00690">
    <property type="entry name" value="ADHESNFAMILY"/>
</dbReference>
<keyword evidence="4 6" id="KW-0732">Signal</keyword>
<evidence type="ECO:0000256" key="4">
    <source>
        <dbReference type="ARBA" id="ARBA00022729"/>
    </source>
</evidence>
<gene>
    <name evidence="7" type="ORF">RM6536_1379</name>
</gene>
<sequence>MSHPKITRKHFLTAMGSLAASSLLLAGCATENSTSSGSSSSAGSNNGKVKVVASTDVYADIAKQVGGDYVEVTALIASTSTDPHSYEATSADRLKAKDASLIVINGAGYDLFLEDLAGKDNTSQKIVNAVKVSGKLTDAEYTHLVEDHRGGEHQEDGGDHAHAHEFNEHLWYDFDTMKKVAQKIAEELAGLDSAHAEAFRTNASTFSKELEALDTTAKAIAGEGKKYLSTEPVPDYLISSTGAENATPSEFAEAAEAGNDVPALVLKETKDMVTEKKVQLLAYNEQTSTSQTNEVLQAAKDASVNYVSFTETLPENTNYLAWMKTNVSNLEKALS</sequence>
<dbReference type="PANTHER" id="PTHR42953">
    <property type="entry name" value="HIGH-AFFINITY ZINC UPTAKE SYSTEM PROTEIN ZNUA-RELATED"/>
    <property type="match status" value="1"/>
</dbReference>
<protein>
    <recommendedName>
        <fullName evidence="9">ABC transporter substrate-binding protein</fullName>
    </recommendedName>
</protein>
<proteinExistence type="inferred from homology"/>
<keyword evidence="3" id="KW-0479">Metal-binding</keyword>
<organism evidence="7">
    <name type="scientific">Rothia mucilaginosa</name>
    <dbReference type="NCBI Taxonomy" id="43675"/>
    <lineage>
        <taxon>Bacteria</taxon>
        <taxon>Bacillati</taxon>
        <taxon>Actinomycetota</taxon>
        <taxon>Actinomycetes</taxon>
        <taxon>Micrococcales</taxon>
        <taxon>Micrococcaceae</taxon>
        <taxon>Rothia</taxon>
    </lineage>
</organism>
<evidence type="ECO:0000256" key="5">
    <source>
        <dbReference type="RuleBase" id="RU003512"/>
    </source>
</evidence>
<evidence type="ECO:0000256" key="1">
    <source>
        <dbReference type="ARBA" id="ARBA00004196"/>
    </source>
</evidence>
<dbReference type="EMBL" id="AP014938">
    <property type="protein sequence ID" value="BAS20626.1"/>
    <property type="molecule type" value="Genomic_DNA"/>
</dbReference>
<evidence type="ECO:0000256" key="6">
    <source>
        <dbReference type="SAM" id="SignalP"/>
    </source>
</evidence>
<dbReference type="Gene3D" id="3.40.50.1980">
    <property type="entry name" value="Nitrogenase molybdenum iron protein domain"/>
    <property type="match status" value="2"/>
</dbReference>
<dbReference type="Proteomes" id="UP000066203">
    <property type="component" value="Chromosome"/>
</dbReference>
<evidence type="ECO:0008006" key="9">
    <source>
        <dbReference type="Google" id="ProtNLM"/>
    </source>
</evidence>
<evidence type="ECO:0000313" key="8">
    <source>
        <dbReference type="Proteomes" id="UP000066203"/>
    </source>
</evidence>
<dbReference type="GO" id="GO:0046872">
    <property type="term" value="F:metal ion binding"/>
    <property type="evidence" value="ECO:0007669"/>
    <property type="project" value="UniProtKB-KW"/>
</dbReference>
<dbReference type="PANTHER" id="PTHR42953:SF1">
    <property type="entry name" value="METAL-BINDING PROTEIN HI_0362-RELATED"/>
    <property type="match status" value="1"/>
</dbReference>
<dbReference type="InterPro" id="IPR050492">
    <property type="entry name" value="Bact_metal-bind_prot9"/>
</dbReference>
<dbReference type="PRINTS" id="PR00691">
    <property type="entry name" value="ADHESINB"/>
</dbReference>
<dbReference type="InterPro" id="IPR006127">
    <property type="entry name" value="ZnuA-like"/>
</dbReference>
<feature type="signal peptide" evidence="6">
    <location>
        <begin position="1"/>
        <end position="26"/>
    </location>
</feature>
<dbReference type="GO" id="GO:0030313">
    <property type="term" value="C:cell envelope"/>
    <property type="evidence" value="ECO:0007669"/>
    <property type="project" value="UniProtKB-SubCell"/>
</dbReference>
<dbReference type="PROSITE" id="PS51257">
    <property type="entry name" value="PROKAR_LIPOPROTEIN"/>
    <property type="match status" value="1"/>
</dbReference>
<comment type="similarity">
    <text evidence="5">Belongs to the bacterial solute-binding protein 9 family.</text>
</comment>
<dbReference type="PATRIC" id="fig|43675.28.peg.1412"/>
<comment type="subcellular location">
    <subcellularLocation>
        <location evidence="1">Cell envelope</location>
    </subcellularLocation>
</comment>
<evidence type="ECO:0000313" key="7">
    <source>
        <dbReference type="EMBL" id="BAS20626.1"/>
    </source>
</evidence>
<keyword evidence="2 5" id="KW-0813">Transport</keyword>